<keyword evidence="3" id="KW-1185">Reference proteome</keyword>
<keyword evidence="1" id="KW-0472">Membrane</keyword>
<accession>A0A929FAD7</accession>
<evidence type="ECO:0000256" key="1">
    <source>
        <dbReference type="SAM" id="Phobius"/>
    </source>
</evidence>
<dbReference type="Proteomes" id="UP000615026">
    <property type="component" value="Unassembled WGS sequence"/>
</dbReference>
<evidence type="ECO:0000313" key="2">
    <source>
        <dbReference type="EMBL" id="MBE9068109.1"/>
    </source>
</evidence>
<feature type="transmembrane region" description="Helical" evidence="1">
    <location>
        <begin position="56"/>
        <end position="76"/>
    </location>
</feature>
<protein>
    <submittedName>
        <fullName evidence="2">Uncharacterized protein</fullName>
    </submittedName>
</protein>
<sequence length="88" mass="9776">SRWPITSVIHREIYAEKEKPEEELATELDAFRSEMSVAIAQAIRNHEEGVMKSHVGILPIASAVLVTVLVGGSILFKTQILIFLQTAF</sequence>
<keyword evidence="1" id="KW-1133">Transmembrane helix</keyword>
<evidence type="ECO:0000313" key="3">
    <source>
        <dbReference type="Proteomes" id="UP000615026"/>
    </source>
</evidence>
<dbReference type="AlphaFoldDB" id="A0A929FAD7"/>
<proteinExistence type="predicted"/>
<feature type="non-terminal residue" evidence="2">
    <location>
        <position position="1"/>
    </location>
</feature>
<dbReference type="RefSeq" id="WP_193994060.1">
    <property type="nucleotide sequence ID" value="NZ_JADEXP010000141.1"/>
</dbReference>
<gene>
    <name evidence="2" type="ORF">IQ260_15765</name>
</gene>
<organism evidence="2 3">
    <name type="scientific">Leptolyngbya cf. ectocarpi LEGE 11479</name>
    <dbReference type="NCBI Taxonomy" id="1828722"/>
    <lineage>
        <taxon>Bacteria</taxon>
        <taxon>Bacillati</taxon>
        <taxon>Cyanobacteriota</taxon>
        <taxon>Cyanophyceae</taxon>
        <taxon>Leptolyngbyales</taxon>
        <taxon>Leptolyngbyaceae</taxon>
        <taxon>Leptolyngbya group</taxon>
        <taxon>Leptolyngbya</taxon>
    </lineage>
</organism>
<keyword evidence="1" id="KW-0812">Transmembrane</keyword>
<reference evidence="2" key="1">
    <citation type="submission" date="2020-10" db="EMBL/GenBank/DDBJ databases">
        <authorList>
            <person name="Castelo-Branco R."/>
            <person name="Eusebio N."/>
            <person name="Adriana R."/>
            <person name="Vieira A."/>
            <person name="Brugerolle De Fraissinette N."/>
            <person name="Rezende De Castro R."/>
            <person name="Schneider M.P."/>
            <person name="Vasconcelos V."/>
            <person name="Leao P.N."/>
        </authorList>
    </citation>
    <scope>NUCLEOTIDE SEQUENCE</scope>
    <source>
        <strain evidence="2">LEGE 11479</strain>
    </source>
</reference>
<dbReference type="EMBL" id="JADEXP010000141">
    <property type="protein sequence ID" value="MBE9068109.1"/>
    <property type="molecule type" value="Genomic_DNA"/>
</dbReference>
<comment type="caution">
    <text evidence="2">The sequence shown here is derived from an EMBL/GenBank/DDBJ whole genome shotgun (WGS) entry which is preliminary data.</text>
</comment>
<name>A0A929FAD7_LEPEC</name>